<evidence type="ECO:0000256" key="8">
    <source>
        <dbReference type="ARBA" id="ARBA00022741"/>
    </source>
</evidence>
<proteinExistence type="predicted"/>
<evidence type="ECO:0000259" key="16">
    <source>
        <dbReference type="PROSITE" id="PS50885"/>
    </source>
</evidence>
<keyword evidence="10 14" id="KW-0067">ATP-binding</keyword>
<comment type="catalytic activity">
    <reaction evidence="1 14">
        <text>ATP + protein L-histidine = ADP + protein N-phospho-L-histidine.</text>
        <dbReference type="EC" id="2.7.13.3"/>
    </reaction>
</comment>
<dbReference type="Proteomes" id="UP000289465">
    <property type="component" value="Unassembled WGS sequence"/>
</dbReference>
<dbReference type="PANTHER" id="PTHR45436:SF9">
    <property type="entry name" value="SENSOR PROTEIN"/>
    <property type="match status" value="1"/>
</dbReference>
<evidence type="ECO:0000256" key="5">
    <source>
        <dbReference type="ARBA" id="ARBA00022553"/>
    </source>
</evidence>
<keyword evidence="11 14" id="KW-1133">Transmembrane helix</keyword>
<dbReference type="SMART" id="SM00388">
    <property type="entry name" value="HisKA"/>
    <property type="match status" value="1"/>
</dbReference>
<gene>
    <name evidence="17" type="primary">cusS_2</name>
    <name evidence="17" type="ORF">AVE30378_06037</name>
</gene>
<dbReference type="CDD" id="cd00075">
    <property type="entry name" value="HATPase"/>
    <property type="match status" value="1"/>
</dbReference>
<feature type="domain" description="Histidine kinase" evidence="15">
    <location>
        <begin position="262"/>
        <end position="479"/>
    </location>
</feature>
<sequence length="486" mass="53226">MCWSFATTGPRNEGRAVRTPLKFSLKARLVVLYAVAAAVTFALTGMALYGVLDRQLDRIQQDALRTTVQEVSYSLTRSNDPERWGRFKTKLDTLTPVDGSLRFWVLSDDPAYEYGKGLADISSLERHPDGMGKIMLPDREDALRTLTVTVDPSQARPQVRLIVGMDSAPYAHTLRYFLWAMAGLSLTAILLVALLGFWVTRLGLRPLNRLSAEASALRPSALSQRLSMAELPVELEDLATSFNGALARLEGAYNQLEAFNADVAHELRTPVTNLIGQTQVALSRRRSSDDLQEVLQSNLEELDRLRAMINDMLFLARADQGEAATGRIHAVLADEVNKTAEFFEFLLDESGMRVRIDGDREASALIDTALFRRAVTNLLQNAIQYSAAGAEIAVGIQRRGEMLEVAVSNAGPPIAPEHLPHLFQRFYRVDAARRGDGAEHSHGLGLAIVKAVAAMHGGMVSASSEGGITRVAFSVDARPPRHAGQP</sequence>
<evidence type="ECO:0000256" key="7">
    <source>
        <dbReference type="ARBA" id="ARBA00022692"/>
    </source>
</evidence>
<evidence type="ECO:0000259" key="15">
    <source>
        <dbReference type="PROSITE" id="PS50109"/>
    </source>
</evidence>
<dbReference type="AlphaFoldDB" id="A0A446D0R6"/>
<dbReference type="Gene3D" id="6.10.340.10">
    <property type="match status" value="1"/>
</dbReference>
<evidence type="ECO:0000256" key="13">
    <source>
        <dbReference type="ARBA" id="ARBA00023136"/>
    </source>
</evidence>
<evidence type="ECO:0000256" key="1">
    <source>
        <dbReference type="ARBA" id="ARBA00000085"/>
    </source>
</evidence>
<dbReference type="InterPro" id="IPR050428">
    <property type="entry name" value="TCS_sensor_his_kinase"/>
</dbReference>
<dbReference type="Gene3D" id="1.10.287.130">
    <property type="match status" value="1"/>
</dbReference>
<keyword evidence="3 14" id="KW-1003">Cell membrane</keyword>
<dbReference type="Pfam" id="PF02518">
    <property type="entry name" value="HATPase_c"/>
    <property type="match status" value="1"/>
</dbReference>
<evidence type="ECO:0000256" key="10">
    <source>
        <dbReference type="ARBA" id="ARBA00022840"/>
    </source>
</evidence>
<keyword evidence="12 14" id="KW-0902">Two-component regulatory system</keyword>
<dbReference type="PANTHER" id="PTHR45436">
    <property type="entry name" value="SENSOR HISTIDINE KINASE YKOH"/>
    <property type="match status" value="1"/>
</dbReference>
<accession>A0A446D0R6</accession>
<keyword evidence="7 14" id="KW-0812">Transmembrane</keyword>
<keyword evidence="6 14" id="KW-0808">Transferase</keyword>
<dbReference type="NCBIfam" id="TIGR01386">
    <property type="entry name" value="cztS_silS_copS"/>
    <property type="match status" value="1"/>
</dbReference>
<evidence type="ECO:0000256" key="3">
    <source>
        <dbReference type="ARBA" id="ARBA00022475"/>
    </source>
</evidence>
<dbReference type="EMBL" id="UFQC01000060">
    <property type="protein sequence ID" value="SSW73690.1"/>
    <property type="molecule type" value="Genomic_DNA"/>
</dbReference>
<organism evidence="17 18">
    <name type="scientific">Achromobacter veterisilvae</name>
    <dbReference type="NCBI Taxonomy" id="2069367"/>
    <lineage>
        <taxon>Bacteria</taxon>
        <taxon>Pseudomonadati</taxon>
        <taxon>Pseudomonadota</taxon>
        <taxon>Betaproteobacteria</taxon>
        <taxon>Burkholderiales</taxon>
        <taxon>Alcaligenaceae</taxon>
        <taxon>Achromobacter</taxon>
    </lineage>
</organism>
<dbReference type="EC" id="2.7.13.3" evidence="14"/>
<dbReference type="FunFam" id="1.10.287.130:FF:000001">
    <property type="entry name" value="Two-component sensor histidine kinase"/>
    <property type="match status" value="1"/>
</dbReference>
<reference evidence="17 18" key="1">
    <citation type="submission" date="2018-07" db="EMBL/GenBank/DDBJ databases">
        <authorList>
            <person name="Peeters C."/>
        </authorList>
    </citation>
    <scope>NUCLEOTIDE SEQUENCE [LARGE SCALE GENOMIC DNA]</scope>
    <source>
        <strain evidence="17 18">LMG 30378</strain>
    </source>
</reference>
<feature type="transmembrane region" description="Helical" evidence="14">
    <location>
        <begin position="176"/>
        <end position="199"/>
    </location>
</feature>
<dbReference type="Pfam" id="PF00672">
    <property type="entry name" value="HAMP"/>
    <property type="match status" value="1"/>
</dbReference>
<dbReference type="Gene3D" id="3.30.565.10">
    <property type="entry name" value="Histidine kinase-like ATPase, C-terminal domain"/>
    <property type="match status" value="1"/>
</dbReference>
<feature type="domain" description="HAMP" evidence="16">
    <location>
        <begin position="201"/>
        <end position="254"/>
    </location>
</feature>
<evidence type="ECO:0000256" key="2">
    <source>
        <dbReference type="ARBA" id="ARBA00004533"/>
    </source>
</evidence>
<dbReference type="PRINTS" id="PR00344">
    <property type="entry name" value="BCTRLSENSOR"/>
</dbReference>
<dbReference type="PROSITE" id="PS50109">
    <property type="entry name" value="HIS_KIN"/>
    <property type="match status" value="1"/>
</dbReference>
<dbReference type="InterPro" id="IPR003594">
    <property type="entry name" value="HATPase_dom"/>
</dbReference>
<dbReference type="GO" id="GO:0005524">
    <property type="term" value="F:ATP binding"/>
    <property type="evidence" value="ECO:0007669"/>
    <property type="project" value="UniProtKB-KW"/>
</dbReference>
<dbReference type="PROSITE" id="PS50885">
    <property type="entry name" value="HAMP"/>
    <property type="match status" value="1"/>
</dbReference>
<comment type="subcellular location">
    <subcellularLocation>
        <location evidence="2 14">Cell inner membrane</location>
    </subcellularLocation>
</comment>
<keyword evidence="5" id="KW-0597">Phosphoprotein</keyword>
<dbReference type="InterPro" id="IPR004358">
    <property type="entry name" value="Sig_transdc_His_kin-like_C"/>
</dbReference>
<keyword evidence="13 14" id="KW-0472">Membrane</keyword>
<dbReference type="InterPro" id="IPR005467">
    <property type="entry name" value="His_kinase_dom"/>
</dbReference>
<dbReference type="InterPro" id="IPR003661">
    <property type="entry name" value="HisK_dim/P_dom"/>
</dbReference>
<dbReference type="SUPFAM" id="SSF47384">
    <property type="entry name" value="Homodimeric domain of signal transducing histidine kinase"/>
    <property type="match status" value="1"/>
</dbReference>
<dbReference type="GO" id="GO:0000155">
    <property type="term" value="F:phosphorelay sensor kinase activity"/>
    <property type="evidence" value="ECO:0007669"/>
    <property type="project" value="InterPro"/>
</dbReference>
<dbReference type="SMART" id="SM00387">
    <property type="entry name" value="HATPase_c"/>
    <property type="match status" value="1"/>
</dbReference>
<evidence type="ECO:0000256" key="9">
    <source>
        <dbReference type="ARBA" id="ARBA00022777"/>
    </source>
</evidence>
<keyword evidence="4 14" id="KW-0997">Cell inner membrane</keyword>
<dbReference type="InterPro" id="IPR036097">
    <property type="entry name" value="HisK_dim/P_sf"/>
</dbReference>
<dbReference type="InterPro" id="IPR006290">
    <property type="entry name" value="CztS_silS_copS"/>
</dbReference>
<evidence type="ECO:0000256" key="4">
    <source>
        <dbReference type="ARBA" id="ARBA00022519"/>
    </source>
</evidence>
<dbReference type="GO" id="GO:0005886">
    <property type="term" value="C:plasma membrane"/>
    <property type="evidence" value="ECO:0007669"/>
    <property type="project" value="UniProtKB-SubCell"/>
</dbReference>
<dbReference type="SUPFAM" id="SSF55874">
    <property type="entry name" value="ATPase domain of HSP90 chaperone/DNA topoisomerase II/histidine kinase"/>
    <property type="match status" value="1"/>
</dbReference>
<evidence type="ECO:0000313" key="17">
    <source>
        <dbReference type="EMBL" id="SSW73690.1"/>
    </source>
</evidence>
<dbReference type="CDD" id="cd00082">
    <property type="entry name" value="HisKA"/>
    <property type="match status" value="1"/>
</dbReference>
<dbReference type="SMART" id="SM00304">
    <property type="entry name" value="HAMP"/>
    <property type="match status" value="1"/>
</dbReference>
<evidence type="ECO:0000256" key="14">
    <source>
        <dbReference type="RuleBase" id="RU364088"/>
    </source>
</evidence>
<evidence type="ECO:0000256" key="12">
    <source>
        <dbReference type="ARBA" id="ARBA00023012"/>
    </source>
</evidence>
<evidence type="ECO:0000256" key="6">
    <source>
        <dbReference type="ARBA" id="ARBA00022679"/>
    </source>
</evidence>
<feature type="transmembrane region" description="Helical" evidence="14">
    <location>
        <begin position="30"/>
        <end position="52"/>
    </location>
</feature>
<name>A0A446D0R6_9BURK</name>
<dbReference type="InterPro" id="IPR036890">
    <property type="entry name" value="HATPase_C_sf"/>
</dbReference>
<evidence type="ECO:0000256" key="11">
    <source>
        <dbReference type="ARBA" id="ARBA00022989"/>
    </source>
</evidence>
<keyword evidence="8 14" id="KW-0547">Nucleotide-binding</keyword>
<keyword evidence="9 14" id="KW-0418">Kinase</keyword>
<dbReference type="InterPro" id="IPR003660">
    <property type="entry name" value="HAMP_dom"/>
</dbReference>
<protein>
    <recommendedName>
        <fullName evidence="14">Sensor protein</fullName>
        <ecNumber evidence="14">2.7.13.3</ecNumber>
    </recommendedName>
</protein>
<comment type="function">
    <text evidence="14">Member of a two-component regulatory system.</text>
</comment>
<dbReference type="Pfam" id="PF00512">
    <property type="entry name" value="HisKA"/>
    <property type="match status" value="1"/>
</dbReference>
<evidence type="ECO:0000313" key="18">
    <source>
        <dbReference type="Proteomes" id="UP000289465"/>
    </source>
</evidence>